<protein>
    <submittedName>
        <fullName evidence="1">Uncharacterized protein</fullName>
    </submittedName>
</protein>
<evidence type="ECO:0000313" key="2">
    <source>
        <dbReference type="EMBL" id="CAF4075592.1"/>
    </source>
</evidence>
<dbReference type="InterPro" id="IPR016024">
    <property type="entry name" value="ARM-type_fold"/>
</dbReference>
<proteinExistence type="predicted"/>
<accession>A0A815C8P1</accession>
<dbReference type="Proteomes" id="UP000681722">
    <property type="component" value="Unassembled WGS sequence"/>
</dbReference>
<dbReference type="EMBL" id="CAJOBC010027710">
    <property type="protein sequence ID" value="CAF4075592.1"/>
    <property type="molecule type" value="Genomic_DNA"/>
</dbReference>
<comment type="caution">
    <text evidence="1">The sequence shown here is derived from an EMBL/GenBank/DDBJ whole genome shotgun (WGS) entry which is preliminary data.</text>
</comment>
<reference evidence="1" key="1">
    <citation type="submission" date="2021-02" db="EMBL/GenBank/DDBJ databases">
        <authorList>
            <person name="Nowell W R."/>
        </authorList>
    </citation>
    <scope>NUCLEOTIDE SEQUENCE</scope>
</reference>
<evidence type="ECO:0000313" key="3">
    <source>
        <dbReference type="Proteomes" id="UP000663829"/>
    </source>
</evidence>
<dbReference type="EMBL" id="CAJNOQ010011600">
    <property type="protein sequence ID" value="CAF1280576.1"/>
    <property type="molecule type" value="Genomic_DNA"/>
</dbReference>
<dbReference type="Proteomes" id="UP000663829">
    <property type="component" value="Unassembled WGS sequence"/>
</dbReference>
<organism evidence="1 3">
    <name type="scientific">Didymodactylos carnosus</name>
    <dbReference type="NCBI Taxonomy" id="1234261"/>
    <lineage>
        <taxon>Eukaryota</taxon>
        <taxon>Metazoa</taxon>
        <taxon>Spiralia</taxon>
        <taxon>Gnathifera</taxon>
        <taxon>Rotifera</taxon>
        <taxon>Eurotatoria</taxon>
        <taxon>Bdelloidea</taxon>
        <taxon>Philodinida</taxon>
        <taxon>Philodinidae</taxon>
        <taxon>Didymodactylos</taxon>
    </lineage>
</organism>
<gene>
    <name evidence="1" type="ORF">GPM918_LOCUS27539</name>
    <name evidence="2" type="ORF">SRO942_LOCUS27876</name>
</gene>
<keyword evidence="3" id="KW-1185">Reference proteome</keyword>
<sequence>EEKLPILIPIWKYIDQSKENQNEQKKTLLQFIYENPTFNSNYFKDEERKVLSSLIVQSLIQGNVLVIFEGLDEVPAHIDRSDLMKEINDLLERGIDYDAKLDKLSYSIYEQKEINSTQDPAIGNRFIVTSRIEGNYFEPINYYVPRLTIEDMSNEALKLFCSSYMECIKDISIKSGRHVKEYKHDQLYNEITKNKDIFQLAINPQLASVIAAIYNQYEDKLPDKRIDLYEKAIEKMIERLVTSSYSSPTSYISKELGLNTTTLWSIMQEIAEYLHSKVEGLGENILREIIRKSLVDYQKQSPKNSEINVDDSISKLVDILKYQAGLLNEFGHNSFRFIHRTFQEYLAAKSIIYFNGTERNEDVIYKNIIDKIANPNWRVPLSMTFGLLSKSTQYSELFKNIITRLFNDEQVSSNTQFSTSLMPYVIIDSLNDMYFSSKDAECELIRRLAEFLLFDYKNMSGFSRLKEHQELIQSYFLKLKTGYENLIVEWFIEKINKEENIAPCANIIYQLKWYNPKFHETFLQNLHNDSVIWNWPVDSILRFYSDDIQDESVLTQLKFKTTLNKNPEIIQHITKNSDWLCVIVALYGGYKNYNTPMRITEFFEIAQFLELSNSQMAPFIFYYQEVWGRDDPAMSMAVHLDTAVPKGRWNEKPIFDKNEIYKESFLTIMILELLTEEKTTIDLMEKLKKQVNSQQLSKGEKTDTLIALIALGDFDFVSAVIKKREETFIRSCENRIEQLLCTLKDPIARCSSQIMKYLLAAYNSMKVKQFKYGINFSDYCKIHLSLIASCGGLPIDTKMLAEALDNVEHKCNLYAEYFAFKFTGYDDTRHDVTKVLTTDIPSSGTDEVIKSFLKISDTVQIYRPVRRYLWPTDIFLFKLNNEDDPPIAFLHCLENIHRDIAFTVDGITDFLFKQGYFDKNPELIPLVVLLSFGNMSKDSDYRQICDRLLPELSNKTNIKEFLLEKIQSMRNFYYKSRALSQLAQFYDEKSDELLNESFKVTKTIQEPVLKFQVLENIFSIAHYKEVKHKLFIKEILNELVLSCDSIDDHYDRVIASIRLSFYGSGDFRKIYLANAIETLVKMDEDDEKIKLIIKLKSLITIYDDLQISLNGIIENLKNKTHNYFINSYYGRILYAEKLNVDTLHLSLLISEKLGNDNDNEQNEDVSNSTEIQALFMLFAQLNDIKLTLGKTDSLNQLWINLFKDTDNQSNTEKILKIALDTELFLTPQVAIIIDELVRNGKEDRISILFPYIMKPSNEVLPIVHRWFTDYNNNQIKKLAALLLTEAKHVFEAAIDTITDLLKSDNDQMRYRAQRIFQHPERDVKKPSKRISVIGEKTLMKILQKRSTKEHLPRVQTYLKSFFYDLLWDDPKVFQNLYENVTKLRERNSACGRRMGFFNNINFINNDTWNSIMQTLQSPSHPSYVEELFHSTMYLMSLGQIPRENWNEFAKVLSVTDTSQFKEKLYFVRKDVRIMEFILNEVCGSTNMSDETYFEILELKLITQTAVKIEDLLQSDYAVINNIGSCNFYLSTENLNQAVLDMLNEFSINIDIMGNLIKWLIQKMKSFKGFDDTLFSMLLCADLLSLVSACAQKEDYLYRKITNSQDFDKAQMIKLLEKILNNHPYYPARGSSFILLSAMDNSDHKVIINAMNALFDENVVKEYSAIGIPLIHLSPNEFIDDLLKSLKNESAIKAYEILKILTQYALNEKIDANTKSKIINYLAKEIGELKSKKPISYYYTDIKIPFTTTLENELYKTWIKIQGLSGKTQYYTNVEASKE</sequence>
<name>A0A815C8P1_9BILA</name>
<dbReference type="SUPFAM" id="SSF48371">
    <property type="entry name" value="ARM repeat"/>
    <property type="match status" value="1"/>
</dbReference>
<dbReference type="OrthoDB" id="9940519at2759"/>
<feature type="non-terminal residue" evidence="1">
    <location>
        <position position="1"/>
    </location>
</feature>
<evidence type="ECO:0000313" key="1">
    <source>
        <dbReference type="EMBL" id="CAF1280576.1"/>
    </source>
</evidence>